<sequence length="267" mass="28707">MAKLLQTLIPVLSSIVLLLATANTARSQTTSFTYDFYGQQPTDLIYQGDAHFPSDSTYLRLTNTDNSGNPLGARVGRAVYSKPVQFWDTGAQVDLETTVKFIIKPKSGDSNPGDGFTFFIQPVGSPVGAAGGSFGIFDDSGKNPSVFAVEFDIFVNGRVDPSYRHVGIDIGSQVSKNTTNVGNAILGQEVTARINYGQASKLISVHVTAGSESYEVSYVYDFSTILPQQVEVGLSASTGGVVAIFDVIAWYFTSTLVHTNANNRQYV</sequence>
<dbReference type="SUPFAM" id="SSF49899">
    <property type="entry name" value="Concanavalin A-like lectins/glucanases"/>
    <property type="match status" value="1"/>
</dbReference>
<reference evidence="5" key="1">
    <citation type="submission" date="2018-01" db="EMBL/GenBank/DDBJ databases">
        <authorList>
            <person name="Mao J.F."/>
        </authorList>
    </citation>
    <scope>NUCLEOTIDE SEQUENCE</scope>
    <source>
        <strain evidence="5">Huo1</strain>
        <tissue evidence="5">Leaf</tissue>
    </source>
</reference>
<dbReference type="InterPro" id="IPR013320">
    <property type="entry name" value="ConA-like_dom_sf"/>
</dbReference>
<evidence type="ECO:0000313" key="6">
    <source>
        <dbReference type="Proteomes" id="UP000298416"/>
    </source>
</evidence>
<evidence type="ECO:0000313" key="5">
    <source>
        <dbReference type="EMBL" id="KAG6420902.1"/>
    </source>
</evidence>
<keyword evidence="6" id="KW-1185">Reference proteome</keyword>
<dbReference type="InterPro" id="IPR016363">
    <property type="entry name" value="L-lectin"/>
</dbReference>
<dbReference type="OrthoDB" id="2014828at2759"/>
<evidence type="ECO:0000256" key="1">
    <source>
        <dbReference type="ARBA" id="ARBA00007606"/>
    </source>
</evidence>
<dbReference type="PANTHER" id="PTHR32401">
    <property type="entry name" value="CONCANAVALIN A-LIKE LECTIN FAMILY PROTEIN"/>
    <property type="match status" value="1"/>
</dbReference>
<comment type="caution">
    <text evidence="5">The sequence shown here is derived from an EMBL/GenBank/DDBJ whole genome shotgun (WGS) entry which is preliminary data.</text>
</comment>
<dbReference type="PIRSF" id="PIRSF002690">
    <property type="entry name" value="L-type_lectin_plant"/>
    <property type="match status" value="1"/>
</dbReference>
<dbReference type="Proteomes" id="UP000298416">
    <property type="component" value="Unassembled WGS sequence"/>
</dbReference>
<evidence type="ECO:0000256" key="2">
    <source>
        <dbReference type="ARBA" id="ARBA00022734"/>
    </source>
</evidence>
<feature type="domain" description="Legume lectin" evidence="4">
    <location>
        <begin position="30"/>
        <end position="262"/>
    </location>
</feature>
<dbReference type="Pfam" id="PF00139">
    <property type="entry name" value="Lectin_legB"/>
    <property type="match status" value="1"/>
</dbReference>
<dbReference type="AlphaFoldDB" id="A0A8X8ZWB1"/>
<keyword evidence="3" id="KW-0732">Signal</keyword>
<dbReference type="EMBL" id="PNBA02000006">
    <property type="protein sequence ID" value="KAG6420902.1"/>
    <property type="molecule type" value="Genomic_DNA"/>
</dbReference>
<accession>A0A8X8ZWB1</accession>
<dbReference type="Gene3D" id="2.60.120.200">
    <property type="match status" value="1"/>
</dbReference>
<evidence type="ECO:0000256" key="3">
    <source>
        <dbReference type="SAM" id="SignalP"/>
    </source>
</evidence>
<reference evidence="5" key="2">
    <citation type="submission" date="2020-08" db="EMBL/GenBank/DDBJ databases">
        <title>Plant Genome Project.</title>
        <authorList>
            <person name="Zhang R.-G."/>
        </authorList>
    </citation>
    <scope>NUCLEOTIDE SEQUENCE</scope>
    <source>
        <strain evidence="5">Huo1</strain>
        <tissue evidence="5">Leaf</tissue>
    </source>
</reference>
<feature type="chain" id="PRO_5036501682" description="Legume lectin domain-containing protein" evidence="3">
    <location>
        <begin position="28"/>
        <end position="267"/>
    </location>
</feature>
<dbReference type="GO" id="GO:0030246">
    <property type="term" value="F:carbohydrate binding"/>
    <property type="evidence" value="ECO:0007669"/>
    <property type="project" value="UniProtKB-KW"/>
</dbReference>
<comment type="similarity">
    <text evidence="1">Belongs to the leguminous lectin family.</text>
</comment>
<keyword evidence="2" id="KW-0430">Lectin</keyword>
<evidence type="ECO:0000259" key="4">
    <source>
        <dbReference type="Pfam" id="PF00139"/>
    </source>
</evidence>
<gene>
    <name evidence="5" type="ORF">SASPL_117446</name>
</gene>
<dbReference type="InterPro" id="IPR050258">
    <property type="entry name" value="Leguminous_Lectin"/>
</dbReference>
<dbReference type="InterPro" id="IPR001220">
    <property type="entry name" value="Legume_lectin_dom"/>
</dbReference>
<organism evidence="5">
    <name type="scientific">Salvia splendens</name>
    <name type="common">Scarlet sage</name>
    <dbReference type="NCBI Taxonomy" id="180675"/>
    <lineage>
        <taxon>Eukaryota</taxon>
        <taxon>Viridiplantae</taxon>
        <taxon>Streptophyta</taxon>
        <taxon>Embryophyta</taxon>
        <taxon>Tracheophyta</taxon>
        <taxon>Spermatophyta</taxon>
        <taxon>Magnoliopsida</taxon>
        <taxon>eudicotyledons</taxon>
        <taxon>Gunneridae</taxon>
        <taxon>Pentapetalae</taxon>
        <taxon>asterids</taxon>
        <taxon>lamiids</taxon>
        <taxon>Lamiales</taxon>
        <taxon>Lamiaceae</taxon>
        <taxon>Nepetoideae</taxon>
        <taxon>Mentheae</taxon>
        <taxon>Salviinae</taxon>
        <taxon>Salvia</taxon>
        <taxon>Salvia subgen. Calosphace</taxon>
        <taxon>core Calosphace</taxon>
    </lineage>
</organism>
<protein>
    <recommendedName>
        <fullName evidence="4">Legume lectin domain-containing protein</fullName>
    </recommendedName>
</protein>
<name>A0A8X8ZWB1_SALSN</name>
<proteinExistence type="inferred from homology"/>
<dbReference type="CDD" id="cd06899">
    <property type="entry name" value="lectin_legume_LecRK_Arcelin_ConA"/>
    <property type="match status" value="1"/>
</dbReference>
<feature type="signal peptide" evidence="3">
    <location>
        <begin position="1"/>
        <end position="27"/>
    </location>
</feature>
<dbReference type="PANTHER" id="PTHR32401:SF47">
    <property type="entry name" value="LEGUME LECTIN DOMAIN-CONTAINING PROTEIN"/>
    <property type="match status" value="1"/>
</dbReference>